<dbReference type="SUPFAM" id="SSF56112">
    <property type="entry name" value="Protein kinase-like (PK-like)"/>
    <property type="match status" value="1"/>
</dbReference>
<keyword evidence="3" id="KW-0067">ATP-binding</keyword>
<dbReference type="Gene3D" id="1.10.510.10">
    <property type="entry name" value="Transferase(Phosphotransferase) domain 1"/>
    <property type="match status" value="1"/>
</dbReference>
<dbReference type="Proteomes" id="UP001590951">
    <property type="component" value="Unassembled WGS sequence"/>
</dbReference>
<dbReference type="InterPro" id="IPR011009">
    <property type="entry name" value="Kinase-like_dom_sf"/>
</dbReference>
<evidence type="ECO:0000256" key="4">
    <source>
        <dbReference type="SAM" id="MobiDB-lite"/>
    </source>
</evidence>
<organism evidence="6 7">
    <name type="scientific">Lepraria finkii</name>
    <dbReference type="NCBI Taxonomy" id="1340010"/>
    <lineage>
        <taxon>Eukaryota</taxon>
        <taxon>Fungi</taxon>
        <taxon>Dikarya</taxon>
        <taxon>Ascomycota</taxon>
        <taxon>Pezizomycotina</taxon>
        <taxon>Lecanoromycetes</taxon>
        <taxon>OSLEUM clade</taxon>
        <taxon>Lecanoromycetidae</taxon>
        <taxon>Lecanorales</taxon>
        <taxon>Lecanorineae</taxon>
        <taxon>Stereocaulaceae</taxon>
        <taxon>Lepraria</taxon>
    </lineage>
</organism>
<sequence length="333" mass="37760">MAMSSPTRRGTIFPGNSNISSLGKRRTEATDRLSSSKIPKIPDFLQKSQRVRPPTLPLKANPKSQQFSTGSRFPPRQKTSASPQGFTCQRGNPWQAYYAILKEDQDGGEFTIAHKKEVQHPVVAIKRESYTDNSQIKRLTRCSHENIVSLYRAYFEEGSVYLIYECVDVSLAEIQSTPRGKLASYQIAAVCQEVLQGIRYIHNELKILHGSVRVDNVMVNRNGSVKLANIGQSMLKGTDSSQNEQKDFQALGLLMIRLMELGTSLQHPDSIELRKPEEWDEEIKDFLNKTTQSPGDVLQKDIFLQKSPDSHCLKPLVLITERSIDRFWEDCME</sequence>
<keyword evidence="7" id="KW-1185">Reference proteome</keyword>
<evidence type="ECO:0000256" key="3">
    <source>
        <dbReference type="ARBA" id="ARBA00022840"/>
    </source>
</evidence>
<feature type="domain" description="Protein kinase" evidence="5">
    <location>
        <begin position="98"/>
        <end position="333"/>
    </location>
</feature>
<dbReference type="PROSITE" id="PS50011">
    <property type="entry name" value="PROTEIN_KINASE_DOM"/>
    <property type="match status" value="1"/>
</dbReference>
<gene>
    <name evidence="6" type="ORF">ABVK25_010794</name>
</gene>
<keyword evidence="2" id="KW-0547">Nucleotide-binding</keyword>
<comment type="similarity">
    <text evidence="1">Belongs to the protein kinase superfamily. STE Ser/Thr protein kinase family. STE20 subfamily.</text>
</comment>
<feature type="region of interest" description="Disordered" evidence="4">
    <location>
        <begin position="1"/>
        <end position="88"/>
    </location>
</feature>
<proteinExistence type="inferred from homology"/>
<accession>A0ABR4ATN0</accession>
<reference evidence="6 7" key="1">
    <citation type="submission" date="2024-09" db="EMBL/GenBank/DDBJ databases">
        <title>Rethinking Asexuality: The Enigmatic Case of Functional Sexual Genes in Lepraria (Stereocaulaceae).</title>
        <authorList>
            <person name="Doellman M."/>
            <person name="Sun Y."/>
            <person name="Barcenas-Pena A."/>
            <person name="Lumbsch H.T."/>
            <person name="Grewe F."/>
        </authorList>
    </citation>
    <scope>NUCLEOTIDE SEQUENCE [LARGE SCALE GENOMIC DNA]</scope>
    <source>
        <strain evidence="6 7">Grewe 0041</strain>
    </source>
</reference>
<evidence type="ECO:0000259" key="5">
    <source>
        <dbReference type="PROSITE" id="PS50011"/>
    </source>
</evidence>
<feature type="compositionally biased region" description="Polar residues" evidence="4">
    <location>
        <begin position="62"/>
        <end position="88"/>
    </location>
</feature>
<dbReference type="InterPro" id="IPR051931">
    <property type="entry name" value="PAK3-like"/>
</dbReference>
<evidence type="ECO:0000313" key="6">
    <source>
        <dbReference type="EMBL" id="KAL2048941.1"/>
    </source>
</evidence>
<feature type="compositionally biased region" description="Polar residues" evidence="4">
    <location>
        <begin position="1"/>
        <end position="21"/>
    </location>
</feature>
<comment type="caution">
    <text evidence="6">The sequence shown here is derived from an EMBL/GenBank/DDBJ whole genome shotgun (WGS) entry which is preliminary data.</text>
</comment>
<name>A0ABR4ATN0_9LECA</name>
<evidence type="ECO:0000313" key="7">
    <source>
        <dbReference type="Proteomes" id="UP001590951"/>
    </source>
</evidence>
<dbReference type="PANTHER" id="PTHR45832:SF22">
    <property type="entry name" value="SERINE_THREONINE-PROTEIN KINASE SAMKA-RELATED"/>
    <property type="match status" value="1"/>
</dbReference>
<dbReference type="InterPro" id="IPR000719">
    <property type="entry name" value="Prot_kinase_dom"/>
</dbReference>
<dbReference type="EMBL" id="JBHFEH010000075">
    <property type="protein sequence ID" value="KAL2048941.1"/>
    <property type="molecule type" value="Genomic_DNA"/>
</dbReference>
<evidence type="ECO:0000256" key="2">
    <source>
        <dbReference type="ARBA" id="ARBA00022741"/>
    </source>
</evidence>
<evidence type="ECO:0000256" key="1">
    <source>
        <dbReference type="ARBA" id="ARBA00008874"/>
    </source>
</evidence>
<dbReference type="Pfam" id="PF00069">
    <property type="entry name" value="Pkinase"/>
    <property type="match status" value="1"/>
</dbReference>
<dbReference type="PANTHER" id="PTHR45832">
    <property type="entry name" value="SERINE/THREONINE-PROTEIN KINASE SAMKA-RELATED-RELATED"/>
    <property type="match status" value="1"/>
</dbReference>
<protein>
    <recommendedName>
        <fullName evidence="5">Protein kinase domain-containing protein</fullName>
    </recommendedName>
</protein>
<dbReference type="SMART" id="SM00220">
    <property type="entry name" value="S_TKc"/>
    <property type="match status" value="1"/>
</dbReference>